<dbReference type="Gene3D" id="3.40.50.2020">
    <property type="match status" value="1"/>
</dbReference>
<dbReference type="SUPFAM" id="SSF53271">
    <property type="entry name" value="PRTase-like"/>
    <property type="match status" value="1"/>
</dbReference>
<dbReference type="InterPro" id="IPR050137">
    <property type="entry name" value="PyrR_bifunctional"/>
</dbReference>
<dbReference type="InterPro" id="IPR000836">
    <property type="entry name" value="PRTase_dom"/>
</dbReference>
<gene>
    <name evidence="2" type="ORF">Y5S_02978</name>
</gene>
<dbReference type="CDD" id="cd06223">
    <property type="entry name" value="PRTases_typeI"/>
    <property type="match status" value="1"/>
</dbReference>
<evidence type="ECO:0000259" key="1">
    <source>
        <dbReference type="Pfam" id="PF00156"/>
    </source>
</evidence>
<comment type="caution">
    <text evidence="2">The sequence shown here is derived from an EMBL/GenBank/DDBJ whole genome shotgun (WGS) entry which is preliminary data.</text>
</comment>
<dbReference type="Pfam" id="PF00156">
    <property type="entry name" value="Pribosyltran"/>
    <property type="match status" value="1"/>
</dbReference>
<feature type="domain" description="Phosphoribosyltransferase" evidence="1">
    <location>
        <begin position="7"/>
        <end position="136"/>
    </location>
</feature>
<evidence type="ECO:0000313" key="3">
    <source>
        <dbReference type="Proteomes" id="UP000029444"/>
    </source>
</evidence>
<proteinExistence type="predicted"/>
<reference evidence="2 3" key="1">
    <citation type="submission" date="2012-09" db="EMBL/GenBank/DDBJ databases">
        <title>Genome Sequence of alkane-degrading Bacterium Alcanivorax sp. 19-m-6.</title>
        <authorList>
            <person name="Lai Q."/>
            <person name="Shao Z."/>
        </authorList>
    </citation>
    <scope>NUCLEOTIDE SEQUENCE [LARGE SCALE GENOMIC DNA]</scope>
    <source>
        <strain evidence="2 3">19-m-6</strain>
    </source>
</reference>
<protein>
    <submittedName>
        <fullName evidence="2">Transcriptional regulator PyrR</fullName>
    </submittedName>
</protein>
<accession>A0A095SGM9</accession>
<dbReference type="EMBL" id="ARXV01000014">
    <property type="protein sequence ID" value="KGD63771.1"/>
    <property type="molecule type" value="Genomic_DNA"/>
</dbReference>
<evidence type="ECO:0000313" key="2">
    <source>
        <dbReference type="EMBL" id="KGD63771.1"/>
    </source>
</evidence>
<organism evidence="2 3">
    <name type="scientific">Alcanivorax nanhaiticus</name>
    <dbReference type="NCBI Taxonomy" id="1177154"/>
    <lineage>
        <taxon>Bacteria</taxon>
        <taxon>Pseudomonadati</taxon>
        <taxon>Pseudomonadota</taxon>
        <taxon>Gammaproteobacteria</taxon>
        <taxon>Oceanospirillales</taxon>
        <taxon>Alcanivoracaceae</taxon>
        <taxon>Alcanivorax</taxon>
    </lineage>
</organism>
<dbReference type="InterPro" id="IPR029057">
    <property type="entry name" value="PRTase-like"/>
</dbReference>
<keyword evidence="3" id="KW-1185">Reference proteome</keyword>
<dbReference type="eggNOG" id="COG2065">
    <property type="taxonomic scope" value="Bacteria"/>
</dbReference>
<dbReference type="PANTHER" id="PTHR11608">
    <property type="entry name" value="BIFUNCTIONAL PROTEIN PYRR"/>
    <property type="match status" value="1"/>
</dbReference>
<dbReference type="STRING" id="1177154.Y5S_02978"/>
<sequence>MSWDEQQLQTHLDSMAAAIDERLAGKPAVLVGIESGGAWIAEALNQKLGTALPLGTLNPAFYRDDFDTRGLKATVTPSKLPFDIDGQHIVLVDDVLMTGRTIRAAMNELFDFGRPASITLVVLFDIGHRELPIRADICGETLALPPHQRVELRGPAPLVAEIRDTMA</sequence>
<dbReference type="AlphaFoldDB" id="A0A095SGM9"/>
<dbReference type="Proteomes" id="UP000029444">
    <property type="component" value="Unassembled WGS sequence"/>
</dbReference>
<name>A0A095SGM9_9GAMM</name>
<dbReference type="PANTHER" id="PTHR11608:SF0">
    <property type="entry name" value="BIFUNCTIONAL PROTEIN PYRR"/>
    <property type="match status" value="1"/>
</dbReference>
<dbReference type="NCBIfam" id="NF003545">
    <property type="entry name" value="PRK05205.1-1"/>
    <property type="match status" value="1"/>
</dbReference>
<dbReference type="PATRIC" id="fig|1177154.3.peg.3019"/>